<evidence type="ECO:0000313" key="8">
    <source>
        <dbReference type="EMBL" id="AEE97185.1"/>
    </source>
</evidence>
<evidence type="ECO:0000259" key="7">
    <source>
        <dbReference type="PROSITE" id="PS51379"/>
    </source>
</evidence>
<dbReference type="STRING" id="697281.Mahau_2009"/>
<keyword evidence="8" id="KW-0670">Pyruvate</keyword>
<dbReference type="GO" id="GO:0016625">
    <property type="term" value="F:oxidoreductase activity, acting on the aldehyde or oxo group of donors, iron-sulfur protein as acceptor"/>
    <property type="evidence" value="ECO:0007669"/>
    <property type="project" value="InterPro"/>
</dbReference>
<keyword evidence="6" id="KW-0411">Iron-sulfur</keyword>
<evidence type="ECO:0000256" key="2">
    <source>
        <dbReference type="ARBA" id="ARBA00022485"/>
    </source>
</evidence>
<dbReference type="PROSITE" id="PS51379">
    <property type="entry name" value="4FE4S_FER_2"/>
    <property type="match status" value="2"/>
</dbReference>
<evidence type="ECO:0000256" key="5">
    <source>
        <dbReference type="ARBA" id="ARBA00023004"/>
    </source>
</evidence>
<dbReference type="PROSITE" id="PS00198">
    <property type="entry name" value="4FE4S_FER_1"/>
    <property type="match status" value="1"/>
</dbReference>
<evidence type="ECO:0000256" key="3">
    <source>
        <dbReference type="ARBA" id="ARBA00022723"/>
    </source>
</evidence>
<dbReference type="eggNOG" id="COG1144">
    <property type="taxonomic scope" value="Bacteria"/>
</dbReference>
<organism evidence="8 9">
    <name type="scientific">Mahella australiensis (strain DSM 15567 / CIP 107919 / 50-1 BON)</name>
    <dbReference type="NCBI Taxonomy" id="697281"/>
    <lineage>
        <taxon>Bacteria</taxon>
        <taxon>Bacillati</taxon>
        <taxon>Bacillota</taxon>
        <taxon>Clostridia</taxon>
        <taxon>Thermoanaerobacterales</taxon>
        <taxon>Thermoanaerobacterales Family IV. Incertae Sedis</taxon>
        <taxon>Mahella</taxon>
    </lineage>
</organism>
<dbReference type="Gene3D" id="3.30.70.20">
    <property type="match status" value="1"/>
</dbReference>
<dbReference type="NCBIfam" id="TIGR02179">
    <property type="entry name" value="PorD_KorD"/>
    <property type="match status" value="1"/>
</dbReference>
<dbReference type="InterPro" id="IPR011898">
    <property type="entry name" value="PorD_KorD"/>
</dbReference>
<comment type="cofactor">
    <cofactor evidence="1">
        <name>[4Fe-4S] cluster</name>
        <dbReference type="ChEBI" id="CHEBI:49883"/>
    </cofactor>
</comment>
<dbReference type="RefSeq" id="WP_013781613.1">
    <property type="nucleotide sequence ID" value="NC_015520.1"/>
</dbReference>
<dbReference type="Pfam" id="PF14697">
    <property type="entry name" value="Fer4_21"/>
    <property type="match status" value="1"/>
</dbReference>
<keyword evidence="4" id="KW-0677">Repeat</keyword>
<keyword evidence="2" id="KW-0004">4Fe-4S</keyword>
<evidence type="ECO:0000256" key="6">
    <source>
        <dbReference type="ARBA" id="ARBA00023014"/>
    </source>
</evidence>
<evidence type="ECO:0000313" key="9">
    <source>
        <dbReference type="Proteomes" id="UP000008457"/>
    </source>
</evidence>
<protein>
    <submittedName>
        <fullName evidence="8">Pyruvate ferredoxin/flavodoxin oxidoreductase, delta subunit</fullName>
    </submittedName>
</protein>
<reference evidence="8 9" key="2">
    <citation type="journal article" date="2011" name="Stand. Genomic Sci.">
        <title>Complete genome sequence of Mahella australiensis type strain (50-1 BON).</title>
        <authorList>
            <person name="Sikorski J."/>
            <person name="Teshima H."/>
            <person name="Nolan M."/>
            <person name="Lucas S."/>
            <person name="Hammon N."/>
            <person name="Deshpande S."/>
            <person name="Cheng J.F."/>
            <person name="Pitluck S."/>
            <person name="Liolios K."/>
            <person name="Pagani I."/>
            <person name="Ivanova N."/>
            <person name="Huntemann M."/>
            <person name="Mavromatis K."/>
            <person name="Ovchinikova G."/>
            <person name="Pati A."/>
            <person name="Tapia R."/>
            <person name="Han C."/>
            <person name="Goodwin L."/>
            <person name="Chen A."/>
            <person name="Palaniappan K."/>
            <person name="Land M."/>
            <person name="Hauser L."/>
            <person name="Ngatchou-Djao O.D."/>
            <person name="Rohde M."/>
            <person name="Pukall R."/>
            <person name="Spring S."/>
            <person name="Abt B."/>
            <person name="Goker M."/>
            <person name="Detter J.C."/>
            <person name="Woyke T."/>
            <person name="Bristow J."/>
            <person name="Markowitz V."/>
            <person name="Hugenholtz P."/>
            <person name="Eisen J.A."/>
            <person name="Kyrpides N.C."/>
            <person name="Klenk H.P."/>
            <person name="Lapidus A."/>
        </authorList>
    </citation>
    <scope>NUCLEOTIDE SEQUENCE [LARGE SCALE GENOMIC DNA]</scope>
    <source>
        <strain evidence="9">DSM 15567 / CIP 107919 / 50-1 BON</strain>
    </source>
</reference>
<dbReference type="InterPro" id="IPR017900">
    <property type="entry name" value="4Fe4S_Fe_S_CS"/>
</dbReference>
<proteinExistence type="predicted"/>
<accession>F4A246</accession>
<dbReference type="InterPro" id="IPR017896">
    <property type="entry name" value="4Fe4S_Fe-S-bd"/>
</dbReference>
<evidence type="ECO:0000256" key="1">
    <source>
        <dbReference type="ARBA" id="ARBA00001966"/>
    </source>
</evidence>
<reference evidence="9" key="1">
    <citation type="submission" date="2010-11" db="EMBL/GenBank/DDBJ databases">
        <title>The complete genome of Mahella australiensis DSM 15567.</title>
        <authorList>
            <consortium name="US DOE Joint Genome Institute (JGI-PGF)"/>
            <person name="Lucas S."/>
            <person name="Copeland A."/>
            <person name="Lapidus A."/>
            <person name="Bruce D."/>
            <person name="Goodwin L."/>
            <person name="Pitluck S."/>
            <person name="Kyrpides N."/>
            <person name="Mavromatis K."/>
            <person name="Pagani I."/>
            <person name="Ivanova N."/>
            <person name="Teshima H."/>
            <person name="Brettin T."/>
            <person name="Detter J.C."/>
            <person name="Han C."/>
            <person name="Tapia R."/>
            <person name="Land M."/>
            <person name="Hauser L."/>
            <person name="Markowitz V."/>
            <person name="Cheng J.-F."/>
            <person name="Hugenholtz P."/>
            <person name="Woyke T."/>
            <person name="Wu D."/>
            <person name="Spring S."/>
            <person name="Pukall R."/>
            <person name="Steenblock K."/>
            <person name="Schneider S."/>
            <person name="Klenk H.-P."/>
            <person name="Eisen J.A."/>
        </authorList>
    </citation>
    <scope>NUCLEOTIDE SEQUENCE [LARGE SCALE GENOMIC DNA]</scope>
    <source>
        <strain evidence="9">DSM 15567 / CIP 107919 / 50-1 BON</strain>
    </source>
</reference>
<gene>
    <name evidence="8" type="ordered locus">Mahau_2009</name>
</gene>
<dbReference type="GO" id="GO:0046872">
    <property type="term" value="F:metal ion binding"/>
    <property type="evidence" value="ECO:0007669"/>
    <property type="project" value="UniProtKB-KW"/>
</dbReference>
<dbReference type="PANTHER" id="PTHR43724:SF1">
    <property type="entry name" value="PYRUVATE SYNTHASE SUBUNIT PORD"/>
    <property type="match status" value="1"/>
</dbReference>
<dbReference type="EMBL" id="CP002360">
    <property type="protein sequence ID" value="AEE97185.1"/>
    <property type="molecule type" value="Genomic_DNA"/>
</dbReference>
<keyword evidence="3" id="KW-0479">Metal-binding</keyword>
<feature type="domain" description="4Fe-4S ferredoxin-type" evidence="7">
    <location>
        <begin position="42"/>
        <end position="71"/>
    </location>
</feature>
<dbReference type="AlphaFoldDB" id="F4A246"/>
<dbReference type="HOGENOM" id="CLU_139698_1_1_9"/>
<evidence type="ECO:0000256" key="4">
    <source>
        <dbReference type="ARBA" id="ARBA00022737"/>
    </source>
</evidence>
<sequence>MNEVKKIEEINEDISWRDITPGGVAPWAGGAETFTTGDWRTMRPVLIEDKCTGCLLCWPTCPDTSIIPTDDGKIKYDYDHCKGCGVCVEVCPFDAIDFVEDIS</sequence>
<keyword evidence="9" id="KW-1185">Reference proteome</keyword>
<dbReference type="SUPFAM" id="SSF54862">
    <property type="entry name" value="4Fe-4S ferredoxins"/>
    <property type="match status" value="1"/>
</dbReference>
<dbReference type="OrthoDB" id="9794954at2"/>
<dbReference type="PANTHER" id="PTHR43724">
    <property type="entry name" value="PYRUVATE SYNTHASE SUBUNIT PORD"/>
    <property type="match status" value="1"/>
</dbReference>
<feature type="domain" description="4Fe-4S ferredoxin-type" evidence="7">
    <location>
        <begin position="72"/>
        <end position="101"/>
    </location>
</feature>
<dbReference type="Proteomes" id="UP000008457">
    <property type="component" value="Chromosome"/>
</dbReference>
<name>F4A246_MAHA5</name>
<dbReference type="KEGG" id="mas:Mahau_2009"/>
<dbReference type="GO" id="GO:0051539">
    <property type="term" value="F:4 iron, 4 sulfur cluster binding"/>
    <property type="evidence" value="ECO:0007669"/>
    <property type="project" value="UniProtKB-KW"/>
</dbReference>
<keyword evidence="5" id="KW-0408">Iron</keyword>